<name>A0ABZ2LLU6_9BACT</name>
<evidence type="ECO:0000256" key="3">
    <source>
        <dbReference type="RuleBase" id="RU000363"/>
    </source>
</evidence>
<dbReference type="Pfam" id="PF00106">
    <property type="entry name" value="adh_short"/>
    <property type="match status" value="1"/>
</dbReference>
<dbReference type="Proteomes" id="UP001374803">
    <property type="component" value="Chromosome"/>
</dbReference>
<dbReference type="SMART" id="SM00822">
    <property type="entry name" value="PKS_KR"/>
    <property type="match status" value="1"/>
</dbReference>
<dbReference type="InterPro" id="IPR057326">
    <property type="entry name" value="KR_dom"/>
</dbReference>
<evidence type="ECO:0000256" key="1">
    <source>
        <dbReference type="ARBA" id="ARBA00006484"/>
    </source>
</evidence>
<dbReference type="EMBL" id="CP089983">
    <property type="protein sequence ID" value="WXB10574.1"/>
    <property type="molecule type" value="Genomic_DNA"/>
</dbReference>
<evidence type="ECO:0000259" key="4">
    <source>
        <dbReference type="SMART" id="SM00822"/>
    </source>
</evidence>
<dbReference type="SUPFAM" id="SSF51735">
    <property type="entry name" value="NAD(P)-binding Rossmann-fold domains"/>
    <property type="match status" value="1"/>
</dbReference>
<keyword evidence="6" id="KW-1185">Reference proteome</keyword>
<dbReference type="InterPro" id="IPR002347">
    <property type="entry name" value="SDR_fam"/>
</dbReference>
<dbReference type="PANTHER" id="PTHR24322:SF736">
    <property type="entry name" value="RETINOL DEHYDROGENASE 10"/>
    <property type="match status" value="1"/>
</dbReference>
<proteinExistence type="inferred from homology"/>
<evidence type="ECO:0000256" key="2">
    <source>
        <dbReference type="ARBA" id="ARBA00023002"/>
    </source>
</evidence>
<gene>
    <name evidence="5" type="ORF">LVJ94_25525</name>
</gene>
<reference evidence="5" key="1">
    <citation type="submission" date="2021-12" db="EMBL/GenBank/DDBJ databases">
        <title>Discovery of the Pendulisporaceae a myxobacterial family with distinct sporulation behavior and unique specialized metabolism.</title>
        <authorList>
            <person name="Garcia R."/>
            <person name="Popoff A."/>
            <person name="Bader C.D."/>
            <person name="Loehr J."/>
            <person name="Walesch S."/>
            <person name="Walt C."/>
            <person name="Boldt J."/>
            <person name="Bunk B."/>
            <person name="Haeckl F.J.F.P.J."/>
            <person name="Gunesch A.P."/>
            <person name="Birkelbach J."/>
            <person name="Nuebel U."/>
            <person name="Pietschmann T."/>
            <person name="Bach T."/>
            <person name="Mueller R."/>
        </authorList>
    </citation>
    <scope>NUCLEOTIDE SEQUENCE</scope>
    <source>
        <strain evidence="5">MSr11367</strain>
    </source>
</reference>
<dbReference type="PRINTS" id="PR00080">
    <property type="entry name" value="SDRFAMILY"/>
</dbReference>
<accession>A0ABZ2LLU6</accession>
<evidence type="ECO:0000313" key="5">
    <source>
        <dbReference type="EMBL" id="WXB10574.1"/>
    </source>
</evidence>
<sequence>MKEIDGKVAVITGAASGIGRELALELVRAKASVVLGDVDEKGLAETAALVAEAGGVARIVTCDVSKPEQVDELAARSYEQFGAVHLLFNNAGVGVLGPTWTTTLEDWQWVLGINVMGVVHGIRAFVPRMIQQGGPAHVINTASVAGLVSIPGNSVYAVSKHSVVALSECLYHDLKVAGTSIGVSVLCPAYVNTGIGDSARNRPQELSATNPHAADYEPMLRKALASGRLSAADVAKITVEAVRNDRFYVLPHPKIKSSIESRMRDILDERNPTNLLPT</sequence>
<feature type="domain" description="Ketoreductase" evidence="4">
    <location>
        <begin position="7"/>
        <end position="198"/>
    </location>
</feature>
<protein>
    <submittedName>
        <fullName evidence="5">SDR family NAD(P)-dependent oxidoreductase</fullName>
    </submittedName>
</protein>
<dbReference type="InterPro" id="IPR036291">
    <property type="entry name" value="NAD(P)-bd_dom_sf"/>
</dbReference>
<keyword evidence="2" id="KW-0560">Oxidoreductase</keyword>
<evidence type="ECO:0000313" key="6">
    <source>
        <dbReference type="Proteomes" id="UP001374803"/>
    </source>
</evidence>
<dbReference type="CDD" id="cd05233">
    <property type="entry name" value="SDR_c"/>
    <property type="match status" value="1"/>
</dbReference>
<comment type="similarity">
    <text evidence="1 3">Belongs to the short-chain dehydrogenases/reductases (SDR) family.</text>
</comment>
<dbReference type="NCBIfam" id="NF004843">
    <property type="entry name" value="PRK06194.1"/>
    <property type="match status" value="1"/>
</dbReference>
<organism evidence="5 6">
    <name type="scientific">Pendulispora rubella</name>
    <dbReference type="NCBI Taxonomy" id="2741070"/>
    <lineage>
        <taxon>Bacteria</taxon>
        <taxon>Pseudomonadati</taxon>
        <taxon>Myxococcota</taxon>
        <taxon>Myxococcia</taxon>
        <taxon>Myxococcales</taxon>
        <taxon>Sorangiineae</taxon>
        <taxon>Pendulisporaceae</taxon>
        <taxon>Pendulispora</taxon>
    </lineage>
</organism>
<dbReference type="RefSeq" id="WP_394840249.1">
    <property type="nucleotide sequence ID" value="NZ_CP089929.1"/>
</dbReference>
<dbReference type="Gene3D" id="3.40.50.720">
    <property type="entry name" value="NAD(P)-binding Rossmann-like Domain"/>
    <property type="match status" value="1"/>
</dbReference>
<dbReference type="PRINTS" id="PR00081">
    <property type="entry name" value="GDHRDH"/>
</dbReference>
<dbReference type="PANTHER" id="PTHR24322">
    <property type="entry name" value="PKSB"/>
    <property type="match status" value="1"/>
</dbReference>